<keyword evidence="6" id="KW-0598">Phosphotransferase system</keyword>
<dbReference type="GO" id="GO:0009401">
    <property type="term" value="P:phosphoenolpyruvate-dependent sugar phosphotransferase system"/>
    <property type="evidence" value="ECO:0007669"/>
    <property type="project" value="UniProtKB-KW"/>
</dbReference>
<sequence>MNYRETAQQVLEFVGGKENIQSVTHCATRLRVVAKDDGKIKLKELENLEMVEAAFINSGQLQIIIGQGKVNKVYKELIEISGLKESDLTHTKKAAMEKVDPFQRFARVLSNIFVPIIPAIVASGLLMGTLGMIGTFGWVSPDSSLVFILDMFSNAAFVFLPILIAFSAAKEFGTNPFVAAALGGILIHPALQNAWTIGGGIENTLDFFGLEIGLVGYQGTVLPILIAVWAMAHVERFFRKIVPNILDIILTPFLTLLTTAFLSLIVIGPGGRIIGDLISESLQSLYNIAGPIAGLIFGGLYSTIVITGIHHSFHAVEMGLLANPSIGVNFLLPIWAMANVAQGGAAFAVYFKTKNQKIKQIAIPAATSCLLGITEAAIFGVNLRLKRPFIGAAIGGALGGGYVVLTNVGMTAVGLTGIPGTAIVTPQTMIHYIIGMIIAFFGAFIAVNILGFQDEGVENNNETNKSLSIENGNNNPKEIKNGSKEIFVSSPINGEILDLQQVPDKTFAEGILGEGFAINPIDGNVYSPVDGKVMMAFETGHAVAINSFGAEVLIHFGIDTVKLNGEGFKLLVKNGDEVKVGTPLIQVDLEKIKDKVPSVITPVVITNSNDFSVERIYSEKNTQAGKEVLKLVRKDS</sequence>
<dbReference type="InterPro" id="IPR001127">
    <property type="entry name" value="PTS_EIIA_1_perm"/>
</dbReference>
<feature type="transmembrane region" description="Helical" evidence="12">
    <location>
        <begin position="330"/>
        <end position="351"/>
    </location>
</feature>
<dbReference type="SUPFAM" id="SSF51261">
    <property type="entry name" value="Duplicated hybrid motif"/>
    <property type="match status" value="1"/>
</dbReference>
<accession>A0A1I0C7D4</accession>
<dbReference type="GO" id="GO:0008982">
    <property type="term" value="F:protein-N(PI)-phosphohistidine-sugar phosphotransferase activity"/>
    <property type="evidence" value="ECO:0007669"/>
    <property type="project" value="InterPro"/>
</dbReference>
<dbReference type="FunFam" id="2.70.70.10:FF:000001">
    <property type="entry name" value="PTS system glucose-specific IIA component"/>
    <property type="match status" value="1"/>
</dbReference>
<feature type="domain" description="PTS EIIB type-1" evidence="14">
    <location>
        <begin position="4"/>
        <end position="87"/>
    </location>
</feature>
<dbReference type="PANTHER" id="PTHR30175">
    <property type="entry name" value="PHOSPHOTRANSFERASE SYSTEM TRANSPORT PROTEIN"/>
    <property type="match status" value="1"/>
</dbReference>
<evidence type="ECO:0000313" key="17">
    <source>
        <dbReference type="Proteomes" id="UP000243819"/>
    </source>
</evidence>
<comment type="subcellular location">
    <subcellularLocation>
        <location evidence="1">Cell membrane</location>
        <topology evidence="1">Multi-pass membrane protein</topology>
    </subcellularLocation>
</comment>
<dbReference type="STRING" id="1120990.SAMN03080614_10605"/>
<evidence type="ECO:0000256" key="2">
    <source>
        <dbReference type="ARBA" id="ARBA00022448"/>
    </source>
</evidence>
<dbReference type="PROSITE" id="PS00371">
    <property type="entry name" value="PTS_EIIA_TYPE_1_HIS"/>
    <property type="match status" value="1"/>
</dbReference>
<dbReference type="PROSITE" id="PS51093">
    <property type="entry name" value="PTS_EIIA_TYPE_1"/>
    <property type="match status" value="1"/>
</dbReference>
<dbReference type="RefSeq" id="WP_091351396.1">
    <property type="nucleotide sequence ID" value="NZ_FOIF01000060.1"/>
</dbReference>
<dbReference type="PROSITE" id="PS51098">
    <property type="entry name" value="PTS_EIIB_TYPE_1"/>
    <property type="match status" value="1"/>
</dbReference>
<keyword evidence="17" id="KW-1185">Reference proteome</keyword>
<feature type="transmembrane region" description="Helical" evidence="12">
    <location>
        <begin position="244"/>
        <end position="268"/>
    </location>
</feature>
<feature type="domain" description="PTS EIIC type-1" evidence="15">
    <location>
        <begin position="107"/>
        <end position="466"/>
    </location>
</feature>
<feature type="transmembrane region" description="Helical" evidence="12">
    <location>
        <begin position="145"/>
        <end position="165"/>
    </location>
</feature>
<feature type="transmembrane region" description="Helical" evidence="12">
    <location>
        <begin position="429"/>
        <end position="450"/>
    </location>
</feature>
<dbReference type="Pfam" id="PF02378">
    <property type="entry name" value="PTS_EIIC"/>
    <property type="match status" value="1"/>
</dbReference>
<dbReference type="AlphaFoldDB" id="A0A1I0C7D4"/>
<dbReference type="OrthoDB" id="92465at2"/>
<feature type="transmembrane region" description="Helical" evidence="12">
    <location>
        <begin position="288"/>
        <end position="309"/>
    </location>
</feature>
<dbReference type="GO" id="GO:0016301">
    <property type="term" value="F:kinase activity"/>
    <property type="evidence" value="ECO:0007669"/>
    <property type="project" value="UniProtKB-KW"/>
</dbReference>
<dbReference type="FunFam" id="3.30.1360.60:FF:000001">
    <property type="entry name" value="PTS system glucose-specific IIBC component PtsG"/>
    <property type="match status" value="1"/>
</dbReference>
<dbReference type="NCBIfam" id="TIGR01996">
    <property type="entry name" value="PTS-II-BC-sucr"/>
    <property type="match status" value="1"/>
</dbReference>
<keyword evidence="7 12" id="KW-0812">Transmembrane</keyword>
<dbReference type="Gene3D" id="3.30.1360.60">
    <property type="entry name" value="Glucose permease domain IIB"/>
    <property type="match status" value="1"/>
</dbReference>
<dbReference type="InterPro" id="IPR011055">
    <property type="entry name" value="Dup_hybrid_motif"/>
</dbReference>
<dbReference type="GO" id="GO:0005886">
    <property type="term" value="C:plasma membrane"/>
    <property type="evidence" value="ECO:0007669"/>
    <property type="project" value="UniProtKB-SubCell"/>
</dbReference>
<dbReference type="InterPro" id="IPR003352">
    <property type="entry name" value="PTS_EIIC"/>
</dbReference>
<dbReference type="NCBIfam" id="TIGR00826">
    <property type="entry name" value="EIIB_glc"/>
    <property type="match status" value="1"/>
</dbReference>
<evidence type="ECO:0000256" key="10">
    <source>
        <dbReference type="ARBA" id="ARBA00023136"/>
    </source>
</evidence>
<dbReference type="CDD" id="cd00212">
    <property type="entry name" value="PTS_IIB_glc"/>
    <property type="match status" value="1"/>
</dbReference>
<dbReference type="InterPro" id="IPR010973">
    <property type="entry name" value="PTS_IIBC_sucr"/>
</dbReference>
<protein>
    <submittedName>
        <fullName evidence="16">PTS system, sucrose-specific IIC component</fullName>
    </submittedName>
</protein>
<dbReference type="PROSITE" id="PS51103">
    <property type="entry name" value="PTS_EIIC_TYPE_1"/>
    <property type="match status" value="1"/>
</dbReference>
<feature type="transmembrane region" description="Helical" evidence="12">
    <location>
        <begin position="363"/>
        <end position="382"/>
    </location>
</feature>
<feature type="active site" description="Phosphocysteine intermediate; for EIIB activity" evidence="11">
    <location>
        <position position="26"/>
    </location>
</feature>
<dbReference type="Pfam" id="PF00358">
    <property type="entry name" value="PTS_EIIA_1"/>
    <property type="match status" value="1"/>
</dbReference>
<dbReference type="InterPro" id="IPR036878">
    <property type="entry name" value="Glu_permease_IIB"/>
</dbReference>
<feature type="transmembrane region" description="Helical" evidence="12">
    <location>
        <begin position="389"/>
        <end position="409"/>
    </location>
</feature>
<evidence type="ECO:0000256" key="1">
    <source>
        <dbReference type="ARBA" id="ARBA00004651"/>
    </source>
</evidence>
<dbReference type="Gene3D" id="2.70.70.10">
    <property type="entry name" value="Glucose Permease (Domain IIA)"/>
    <property type="match status" value="1"/>
</dbReference>
<proteinExistence type="predicted"/>
<keyword evidence="10 12" id="KW-0472">Membrane</keyword>
<dbReference type="Proteomes" id="UP000243819">
    <property type="component" value="Unassembled WGS sequence"/>
</dbReference>
<evidence type="ECO:0000256" key="12">
    <source>
        <dbReference type="SAM" id="Phobius"/>
    </source>
</evidence>
<feature type="transmembrane region" description="Helical" evidence="12">
    <location>
        <begin position="207"/>
        <end position="232"/>
    </location>
</feature>
<evidence type="ECO:0000256" key="5">
    <source>
        <dbReference type="ARBA" id="ARBA00022679"/>
    </source>
</evidence>
<keyword evidence="9 12" id="KW-1133">Transmembrane helix</keyword>
<feature type="transmembrane region" description="Helical" evidence="12">
    <location>
        <begin position="112"/>
        <end position="139"/>
    </location>
</feature>
<dbReference type="EMBL" id="FOIF01000060">
    <property type="protein sequence ID" value="SET14850.1"/>
    <property type="molecule type" value="Genomic_DNA"/>
</dbReference>
<reference evidence="17" key="1">
    <citation type="submission" date="2016-10" db="EMBL/GenBank/DDBJ databases">
        <authorList>
            <person name="Varghese N."/>
            <person name="Submissions S."/>
        </authorList>
    </citation>
    <scope>NUCLEOTIDE SEQUENCE [LARGE SCALE GENOMIC DNA]</scope>
    <source>
        <strain evidence="17">DSM 13577</strain>
    </source>
</reference>
<keyword evidence="2" id="KW-0813">Transport</keyword>
<evidence type="ECO:0000256" key="4">
    <source>
        <dbReference type="ARBA" id="ARBA00022597"/>
    </source>
</evidence>
<evidence type="ECO:0000259" key="15">
    <source>
        <dbReference type="PROSITE" id="PS51103"/>
    </source>
</evidence>
<keyword evidence="5" id="KW-0808">Transferase</keyword>
<evidence type="ECO:0000256" key="7">
    <source>
        <dbReference type="ARBA" id="ARBA00022692"/>
    </source>
</evidence>
<evidence type="ECO:0000256" key="11">
    <source>
        <dbReference type="PROSITE-ProRule" id="PRU00421"/>
    </source>
</evidence>
<evidence type="ECO:0000256" key="3">
    <source>
        <dbReference type="ARBA" id="ARBA00022475"/>
    </source>
</evidence>
<keyword evidence="3" id="KW-1003">Cell membrane</keyword>
<dbReference type="InterPro" id="IPR018113">
    <property type="entry name" value="PTrfase_EIIB_Cys"/>
</dbReference>
<feature type="transmembrane region" description="Helical" evidence="12">
    <location>
        <begin position="177"/>
        <end position="195"/>
    </location>
</feature>
<evidence type="ECO:0000259" key="14">
    <source>
        <dbReference type="PROSITE" id="PS51098"/>
    </source>
</evidence>
<dbReference type="InterPro" id="IPR001996">
    <property type="entry name" value="PTS_IIB_1"/>
</dbReference>
<evidence type="ECO:0000256" key="9">
    <source>
        <dbReference type="ARBA" id="ARBA00022989"/>
    </source>
</evidence>
<evidence type="ECO:0000313" key="16">
    <source>
        <dbReference type="EMBL" id="SET14850.1"/>
    </source>
</evidence>
<dbReference type="PANTHER" id="PTHR30175:SF7">
    <property type="entry name" value="NEGATIVE REGULATOR OF SACY ACTIVITY"/>
    <property type="match status" value="1"/>
</dbReference>
<dbReference type="GO" id="GO:0090589">
    <property type="term" value="F:protein-phosphocysteine-trehalose phosphotransferase system transporter activity"/>
    <property type="evidence" value="ECO:0007669"/>
    <property type="project" value="TreeGrafter"/>
</dbReference>
<gene>
    <name evidence="16" type="ORF">SAMN03080614_10605</name>
</gene>
<dbReference type="SUPFAM" id="SSF55604">
    <property type="entry name" value="Glucose permease domain IIB"/>
    <property type="match status" value="1"/>
</dbReference>
<dbReference type="InterPro" id="IPR013013">
    <property type="entry name" value="PTS_EIIC_1"/>
</dbReference>
<keyword evidence="8" id="KW-0418">Kinase</keyword>
<evidence type="ECO:0000256" key="6">
    <source>
        <dbReference type="ARBA" id="ARBA00022683"/>
    </source>
</evidence>
<dbReference type="NCBIfam" id="TIGR00830">
    <property type="entry name" value="PTBA"/>
    <property type="match status" value="1"/>
</dbReference>
<evidence type="ECO:0000259" key="13">
    <source>
        <dbReference type="PROSITE" id="PS51093"/>
    </source>
</evidence>
<feature type="domain" description="PTS EIIA type-1" evidence="13">
    <location>
        <begin position="504"/>
        <end position="607"/>
    </location>
</feature>
<name>A0A1I0C7D4_9FIRM</name>
<organism evidence="16 17">
    <name type="scientific">Anaerobranca gottschalkii DSM 13577</name>
    <dbReference type="NCBI Taxonomy" id="1120990"/>
    <lineage>
        <taxon>Bacteria</taxon>
        <taxon>Bacillati</taxon>
        <taxon>Bacillota</taxon>
        <taxon>Clostridia</taxon>
        <taxon>Eubacteriales</taxon>
        <taxon>Proteinivoracaceae</taxon>
        <taxon>Anaerobranca</taxon>
    </lineage>
</organism>
<dbReference type="GO" id="GO:0015771">
    <property type="term" value="P:trehalose transport"/>
    <property type="evidence" value="ECO:0007669"/>
    <property type="project" value="TreeGrafter"/>
</dbReference>
<keyword evidence="4" id="KW-0762">Sugar transport</keyword>
<dbReference type="Pfam" id="PF00367">
    <property type="entry name" value="PTS_EIIB"/>
    <property type="match status" value="1"/>
</dbReference>
<dbReference type="InterPro" id="IPR050558">
    <property type="entry name" value="PTS_Sugar-Specific_Components"/>
</dbReference>
<evidence type="ECO:0000256" key="8">
    <source>
        <dbReference type="ARBA" id="ARBA00022777"/>
    </source>
</evidence>